<dbReference type="AlphaFoldDB" id="A0A1F4VL18"/>
<protein>
    <submittedName>
        <fullName evidence="2">Uncharacterized protein</fullName>
    </submittedName>
</protein>
<keyword evidence="1" id="KW-1133">Transmembrane helix</keyword>
<feature type="transmembrane region" description="Helical" evidence="1">
    <location>
        <begin position="55"/>
        <end position="73"/>
    </location>
</feature>
<keyword evidence="1" id="KW-0472">Membrane</keyword>
<proteinExistence type="predicted"/>
<dbReference type="Proteomes" id="UP000178346">
    <property type="component" value="Unassembled WGS sequence"/>
</dbReference>
<evidence type="ECO:0000313" key="3">
    <source>
        <dbReference type="Proteomes" id="UP000178346"/>
    </source>
</evidence>
<evidence type="ECO:0000256" key="1">
    <source>
        <dbReference type="SAM" id="Phobius"/>
    </source>
</evidence>
<dbReference type="EMBL" id="MEVJ01000014">
    <property type="protein sequence ID" value="OGC57881.1"/>
    <property type="molecule type" value="Genomic_DNA"/>
</dbReference>
<reference evidence="2 3" key="1">
    <citation type="journal article" date="2016" name="Nat. Commun.">
        <title>Thousands of microbial genomes shed light on interconnected biogeochemical processes in an aquifer system.</title>
        <authorList>
            <person name="Anantharaman K."/>
            <person name="Brown C.T."/>
            <person name="Hug L.A."/>
            <person name="Sharon I."/>
            <person name="Castelle C.J."/>
            <person name="Probst A.J."/>
            <person name="Thomas B.C."/>
            <person name="Singh A."/>
            <person name="Wilkins M.J."/>
            <person name="Karaoz U."/>
            <person name="Brodie E.L."/>
            <person name="Williams K.H."/>
            <person name="Hubbard S.S."/>
            <person name="Banfield J.F."/>
        </authorList>
    </citation>
    <scope>NUCLEOTIDE SEQUENCE [LARGE SCALE GENOMIC DNA]</scope>
</reference>
<gene>
    <name evidence="2" type="ORF">A2976_03315</name>
</gene>
<evidence type="ECO:0000313" key="2">
    <source>
        <dbReference type="EMBL" id="OGC57881.1"/>
    </source>
</evidence>
<accession>A0A1F4VL18</accession>
<sequence length="82" mass="9848">MVENSTASGIERLIRSVTIVWKFKECVHSKTAEYVSEIFLFLDFLRRYKEKMYKIIVTSSIVPCGKFIIWFWIRNSLRPKRL</sequence>
<organism evidence="2 3">
    <name type="scientific">candidate division WWE3 bacterium RIFCSPLOWO2_01_FULL_41_9</name>
    <dbReference type="NCBI Taxonomy" id="1802626"/>
    <lineage>
        <taxon>Bacteria</taxon>
        <taxon>Katanobacteria</taxon>
    </lineage>
</organism>
<comment type="caution">
    <text evidence="2">The sequence shown here is derived from an EMBL/GenBank/DDBJ whole genome shotgun (WGS) entry which is preliminary data.</text>
</comment>
<keyword evidence="1" id="KW-0812">Transmembrane</keyword>
<name>A0A1F4VL18_UNCKA</name>